<evidence type="ECO:0000259" key="2">
    <source>
        <dbReference type="PROSITE" id="PS50994"/>
    </source>
</evidence>
<dbReference type="InterPro" id="IPR036397">
    <property type="entry name" value="RNaseH_sf"/>
</dbReference>
<dbReference type="Proteomes" id="UP000251692">
    <property type="component" value="Unassembled WGS sequence"/>
</dbReference>
<protein>
    <submittedName>
        <fullName evidence="3">IS21 family transposase</fullName>
    </submittedName>
</protein>
<dbReference type="GO" id="GO:0003676">
    <property type="term" value="F:nucleic acid binding"/>
    <property type="evidence" value="ECO:0007669"/>
    <property type="project" value="InterPro"/>
</dbReference>
<dbReference type="Gene3D" id="3.30.420.10">
    <property type="entry name" value="Ribonuclease H-like superfamily/Ribonuclease H"/>
    <property type="match status" value="1"/>
</dbReference>
<dbReference type="GO" id="GO:0015074">
    <property type="term" value="P:DNA integration"/>
    <property type="evidence" value="ECO:0007669"/>
    <property type="project" value="InterPro"/>
</dbReference>
<dbReference type="Pfam" id="PF22483">
    <property type="entry name" value="Mu-transpos_C_2"/>
    <property type="match status" value="1"/>
</dbReference>
<dbReference type="PANTHER" id="PTHR35004">
    <property type="entry name" value="TRANSPOSASE RV3428C-RELATED"/>
    <property type="match status" value="1"/>
</dbReference>
<organism evidence="3 4">
    <name type="scientific">Pontibacter arcticus</name>
    <dbReference type="NCBI Taxonomy" id="2080288"/>
    <lineage>
        <taxon>Bacteria</taxon>
        <taxon>Pseudomonadati</taxon>
        <taxon>Bacteroidota</taxon>
        <taxon>Cytophagia</taxon>
        <taxon>Cytophagales</taxon>
        <taxon>Hymenobacteraceae</taxon>
        <taxon>Pontibacter</taxon>
    </lineage>
</organism>
<feature type="domain" description="Integrase catalytic" evidence="2">
    <location>
        <begin position="137"/>
        <end position="332"/>
    </location>
</feature>
<dbReference type="EMBL" id="QMDV01000006">
    <property type="protein sequence ID" value="RAU81382.1"/>
    <property type="molecule type" value="Genomic_DNA"/>
</dbReference>
<reference evidence="3 4" key="2">
    <citation type="submission" date="2018-07" db="EMBL/GenBank/DDBJ databases">
        <title>Pontibacter sp. 2b14 genomic sequence and assembly.</title>
        <authorList>
            <person name="Du Z.-J."/>
        </authorList>
    </citation>
    <scope>NUCLEOTIDE SEQUENCE [LARGE SCALE GENOMIC DNA]</scope>
    <source>
        <strain evidence="3 4">2b14</strain>
    </source>
</reference>
<dbReference type="OrthoDB" id="3193769at2"/>
<name>A0A364RAQ4_9BACT</name>
<dbReference type="SUPFAM" id="SSF53098">
    <property type="entry name" value="Ribonuclease H-like"/>
    <property type="match status" value="1"/>
</dbReference>
<dbReference type="PANTHER" id="PTHR35004:SF8">
    <property type="entry name" value="TRANSPOSASE RV3428C-RELATED"/>
    <property type="match status" value="1"/>
</dbReference>
<accession>A0A364RAQ4</accession>
<comment type="similarity">
    <text evidence="1">Belongs to the transposase IS21/IS408/IS1162 family.</text>
</comment>
<evidence type="ECO:0000313" key="3">
    <source>
        <dbReference type="EMBL" id="RAU81382.1"/>
    </source>
</evidence>
<reference evidence="3 4" key="1">
    <citation type="submission" date="2018-06" db="EMBL/GenBank/DDBJ databases">
        <authorList>
            <person name="Liu Z.-W."/>
        </authorList>
    </citation>
    <scope>NUCLEOTIDE SEQUENCE [LARGE SCALE GENOMIC DNA]</scope>
    <source>
        <strain evidence="3 4">2b14</strain>
    </source>
</reference>
<dbReference type="AlphaFoldDB" id="A0A364RAQ4"/>
<comment type="caution">
    <text evidence="3">The sequence shown here is derived from an EMBL/GenBank/DDBJ whole genome shotgun (WGS) entry which is preliminary data.</text>
</comment>
<proteinExistence type="inferred from homology"/>
<keyword evidence="4" id="KW-1185">Reference proteome</keyword>
<dbReference type="InterPro" id="IPR001584">
    <property type="entry name" value="Integrase_cat-core"/>
</dbReference>
<dbReference type="NCBIfam" id="NF033546">
    <property type="entry name" value="transpos_IS21"/>
    <property type="match status" value="1"/>
</dbReference>
<dbReference type="PROSITE" id="PS50994">
    <property type="entry name" value="INTEGRASE"/>
    <property type="match status" value="1"/>
</dbReference>
<evidence type="ECO:0000256" key="1">
    <source>
        <dbReference type="ARBA" id="ARBA00009277"/>
    </source>
</evidence>
<sequence length="521" mass="60343">MAGKPKPMSQIKQLLQLHQQGKGIKFIARSLAISKNTVKAYLARTAALSENIPVLLALEDPVLEARYHAGNPAYKDERFEYLKSRLDYYTQQLKLVGVNRLLLWQEYRQQQPQGYSYTQFCFHLSQHLLARKPSMVLHHQPAEKLFVDFAGKKLSYTDVTTGEVIYCHIFTACLPYSDYSFALAVRSQCISDFLYALGCCLQQLGGVPQVLVPDNLKAAVTKASRYEPDINRAMEDFANHYQTTVIPARARKPKDKALVENQVKLIYTRVYARLRHRQFFDLASLNQAIKEKVKEHNQTRMQQKPWSRQERFLSAEKHLLSPLPRQAFEIKHYRELKVAQNNHVYLAQDKHYYSVPYTYIGTKVKVIYTRSLVHVYSKGEQIAAHVRSYQPSGYSTSKEHLCSHHQHYLERSPAYYLSKAEARSLVLCQLMELFFKQGRHPEQVYRACDGLLSLQKKTAPADFDSACRLAIECQSYSYRFVRNVLENKMASHIEEPKQDTPLPVHQNIRGRDYYAQTTSTF</sequence>
<dbReference type="InterPro" id="IPR054353">
    <property type="entry name" value="IstA-like_C"/>
</dbReference>
<gene>
    <name evidence="3" type="ORF">DP923_16245</name>
</gene>
<evidence type="ECO:0000313" key="4">
    <source>
        <dbReference type="Proteomes" id="UP000251692"/>
    </source>
</evidence>
<dbReference type="InterPro" id="IPR012337">
    <property type="entry name" value="RNaseH-like_sf"/>
</dbReference>